<dbReference type="CDD" id="cd01399">
    <property type="entry name" value="GlcN6P_deaminase"/>
    <property type="match status" value="1"/>
</dbReference>
<feature type="domain" description="Glucosamine/galactosamine-6-phosphate isomerase" evidence="3">
    <location>
        <begin position="12"/>
        <end position="220"/>
    </location>
</feature>
<dbReference type="Pfam" id="PF01182">
    <property type="entry name" value="Glucosamine_iso"/>
    <property type="match status" value="1"/>
</dbReference>
<keyword evidence="2" id="KW-0119">Carbohydrate metabolism</keyword>
<dbReference type="OrthoDB" id="9791139at2"/>
<dbReference type="InterPro" id="IPR004547">
    <property type="entry name" value="Glucosamine6P_isomerase"/>
</dbReference>
<dbReference type="GO" id="GO:0006043">
    <property type="term" value="P:glucosamine catabolic process"/>
    <property type="evidence" value="ECO:0007669"/>
    <property type="project" value="TreeGrafter"/>
</dbReference>
<dbReference type="GO" id="GO:0019262">
    <property type="term" value="P:N-acetylneuraminate catabolic process"/>
    <property type="evidence" value="ECO:0007669"/>
    <property type="project" value="TreeGrafter"/>
</dbReference>
<protein>
    <submittedName>
        <fullName evidence="4">Glucosamine-6-phosphate deaminase</fullName>
    </submittedName>
</protein>
<dbReference type="GO" id="GO:0004342">
    <property type="term" value="F:glucosamine-6-phosphate deaminase activity"/>
    <property type="evidence" value="ECO:0007669"/>
    <property type="project" value="InterPro"/>
</dbReference>
<reference evidence="4 5" key="1">
    <citation type="submission" date="2018-08" db="EMBL/GenBank/DDBJ databases">
        <title>Murine metabolic-syndrome-specific gut microbial biobank.</title>
        <authorList>
            <person name="Liu C."/>
        </authorList>
    </citation>
    <scope>NUCLEOTIDE SEQUENCE [LARGE SCALE GENOMIC DNA]</scope>
    <source>
        <strain evidence="4 5">X69</strain>
    </source>
</reference>
<dbReference type="GO" id="GO:0005975">
    <property type="term" value="P:carbohydrate metabolic process"/>
    <property type="evidence" value="ECO:0007669"/>
    <property type="project" value="InterPro"/>
</dbReference>
<evidence type="ECO:0000313" key="4">
    <source>
        <dbReference type="EMBL" id="NBI79404.1"/>
    </source>
</evidence>
<proteinExistence type="predicted"/>
<dbReference type="RefSeq" id="WP_160210163.1">
    <property type="nucleotide sequence ID" value="NZ_CASBEY010000007.1"/>
</dbReference>
<dbReference type="AlphaFoldDB" id="A0A845RI30"/>
<dbReference type="EMBL" id="QXWZ01000019">
    <property type="protein sequence ID" value="NBI79404.1"/>
    <property type="molecule type" value="Genomic_DNA"/>
</dbReference>
<dbReference type="GO" id="GO:0006046">
    <property type="term" value="P:N-acetylglucosamine catabolic process"/>
    <property type="evidence" value="ECO:0007669"/>
    <property type="project" value="TreeGrafter"/>
</dbReference>
<sequence>MEIRIFDTENLAAGYVADTVEALLREKPEAVLCLAAGHTSLPVFDELAQRALDFSLTHIIGLDDWLGVGPDTDGSCAAFLRRNFFSRVNLRTENIRLFNALTQDPEAECAAMERQIADWGGLDYLLLGMGMNGHLALNEPGDSFARRAHVTSLSDTTRQVAPKYFPAGMPAITQGITLGIADFMEARCVHLAVFGSHKAPMVARLLAEDPSEELPATALKTLPQAQLLLDHAALDGAACV</sequence>
<evidence type="ECO:0000256" key="1">
    <source>
        <dbReference type="ARBA" id="ARBA00022801"/>
    </source>
</evidence>
<dbReference type="PANTHER" id="PTHR11280">
    <property type="entry name" value="GLUCOSAMINE-6-PHOSPHATE ISOMERASE"/>
    <property type="match status" value="1"/>
</dbReference>
<dbReference type="GO" id="GO:0042802">
    <property type="term" value="F:identical protein binding"/>
    <property type="evidence" value="ECO:0007669"/>
    <property type="project" value="TreeGrafter"/>
</dbReference>
<dbReference type="SUPFAM" id="SSF100950">
    <property type="entry name" value="NagB/RpiA/CoA transferase-like"/>
    <property type="match status" value="1"/>
</dbReference>
<evidence type="ECO:0000256" key="2">
    <source>
        <dbReference type="ARBA" id="ARBA00023277"/>
    </source>
</evidence>
<dbReference type="InterPro" id="IPR037171">
    <property type="entry name" value="NagB/RpiA_transferase-like"/>
</dbReference>
<evidence type="ECO:0000313" key="5">
    <source>
        <dbReference type="Proteomes" id="UP000446348"/>
    </source>
</evidence>
<dbReference type="Proteomes" id="UP000446348">
    <property type="component" value="Unassembled WGS sequence"/>
</dbReference>
<evidence type="ECO:0000259" key="3">
    <source>
        <dbReference type="Pfam" id="PF01182"/>
    </source>
</evidence>
<dbReference type="GO" id="GO:0005737">
    <property type="term" value="C:cytoplasm"/>
    <property type="evidence" value="ECO:0007669"/>
    <property type="project" value="TreeGrafter"/>
</dbReference>
<dbReference type="PANTHER" id="PTHR11280:SF5">
    <property type="entry name" value="GLUCOSAMINE-6-PHOSPHATE ISOMERASE"/>
    <property type="match status" value="1"/>
</dbReference>
<comment type="caution">
    <text evidence="4">The sequence shown here is derived from an EMBL/GenBank/DDBJ whole genome shotgun (WGS) entry which is preliminary data.</text>
</comment>
<dbReference type="InterPro" id="IPR006148">
    <property type="entry name" value="Glc/Gal-6P_isomerase"/>
</dbReference>
<dbReference type="Gene3D" id="3.40.50.1360">
    <property type="match status" value="1"/>
</dbReference>
<organism evidence="4 5">
    <name type="scientific">Anaerotruncus colihominis</name>
    <dbReference type="NCBI Taxonomy" id="169435"/>
    <lineage>
        <taxon>Bacteria</taxon>
        <taxon>Bacillati</taxon>
        <taxon>Bacillota</taxon>
        <taxon>Clostridia</taxon>
        <taxon>Eubacteriales</taxon>
        <taxon>Oscillospiraceae</taxon>
        <taxon>Anaerotruncus</taxon>
    </lineage>
</organism>
<name>A0A845RI30_9FIRM</name>
<keyword evidence="1" id="KW-0378">Hydrolase</keyword>
<gene>
    <name evidence="4" type="ORF">D3Z39_11125</name>
</gene>
<accession>A0A845RI30</accession>